<evidence type="ECO:0000313" key="3">
    <source>
        <dbReference type="Proteomes" id="UP001604277"/>
    </source>
</evidence>
<accession>A0ABD1WY91</accession>
<reference evidence="3" key="1">
    <citation type="submission" date="2024-07" db="EMBL/GenBank/DDBJ databases">
        <title>Two chromosome-level genome assemblies of Korean endemic species Abeliophyllum distichum and Forsythia ovata (Oleaceae).</title>
        <authorList>
            <person name="Jang H."/>
        </authorList>
    </citation>
    <scope>NUCLEOTIDE SEQUENCE [LARGE SCALE GENOMIC DNA]</scope>
</reference>
<dbReference type="AlphaFoldDB" id="A0ABD1WY91"/>
<sequence>MYHRNSNKPKARSTEIASTFQEVSEVSFGLLAKVTLAKLSPTAFSQPTTPKAQLQPYSPNVKSLSSQDKVQEDITLIFLSLGNKGFVTSKPNPVSEDSTVDQLIITDENNWDYNLLVNLFNEEDSCQIMKILLTCLGREDRIYWIHD</sequence>
<gene>
    <name evidence="2" type="ORF">Fot_07277</name>
</gene>
<feature type="region of interest" description="Disordered" evidence="1">
    <location>
        <begin position="43"/>
        <end position="62"/>
    </location>
</feature>
<comment type="caution">
    <text evidence="2">The sequence shown here is derived from an EMBL/GenBank/DDBJ whole genome shotgun (WGS) entry which is preliminary data.</text>
</comment>
<evidence type="ECO:0000313" key="2">
    <source>
        <dbReference type="EMBL" id="KAL2553658.1"/>
    </source>
</evidence>
<protein>
    <submittedName>
        <fullName evidence="2">Uncharacterized protein</fullName>
    </submittedName>
</protein>
<organism evidence="2 3">
    <name type="scientific">Forsythia ovata</name>
    <dbReference type="NCBI Taxonomy" id="205694"/>
    <lineage>
        <taxon>Eukaryota</taxon>
        <taxon>Viridiplantae</taxon>
        <taxon>Streptophyta</taxon>
        <taxon>Embryophyta</taxon>
        <taxon>Tracheophyta</taxon>
        <taxon>Spermatophyta</taxon>
        <taxon>Magnoliopsida</taxon>
        <taxon>eudicotyledons</taxon>
        <taxon>Gunneridae</taxon>
        <taxon>Pentapetalae</taxon>
        <taxon>asterids</taxon>
        <taxon>lamiids</taxon>
        <taxon>Lamiales</taxon>
        <taxon>Oleaceae</taxon>
        <taxon>Forsythieae</taxon>
        <taxon>Forsythia</taxon>
    </lineage>
</organism>
<name>A0ABD1WY91_9LAMI</name>
<proteinExistence type="predicted"/>
<evidence type="ECO:0000256" key="1">
    <source>
        <dbReference type="SAM" id="MobiDB-lite"/>
    </source>
</evidence>
<dbReference type="Proteomes" id="UP001604277">
    <property type="component" value="Unassembled WGS sequence"/>
</dbReference>
<keyword evidence="3" id="KW-1185">Reference proteome</keyword>
<dbReference type="EMBL" id="JBFOLJ010000002">
    <property type="protein sequence ID" value="KAL2553658.1"/>
    <property type="molecule type" value="Genomic_DNA"/>
</dbReference>